<evidence type="ECO:0000313" key="10">
    <source>
        <dbReference type="EMBL" id="MBB4193294.1"/>
    </source>
</evidence>
<organism evidence="11 12">
    <name type="scientific">Rhizobium aethiopicum</name>
    <dbReference type="NCBI Taxonomy" id="1138170"/>
    <lineage>
        <taxon>Bacteria</taxon>
        <taxon>Pseudomonadati</taxon>
        <taxon>Pseudomonadota</taxon>
        <taxon>Alphaproteobacteria</taxon>
        <taxon>Hyphomicrobiales</taxon>
        <taxon>Rhizobiaceae</taxon>
        <taxon>Rhizobium/Agrobacterium group</taxon>
        <taxon>Rhizobium</taxon>
    </lineage>
</organism>
<evidence type="ECO:0000256" key="7">
    <source>
        <dbReference type="ARBA" id="ARBA00023315"/>
    </source>
</evidence>
<dbReference type="EC" id="2.3.1.-" evidence="9"/>
<evidence type="ECO:0000256" key="5">
    <source>
        <dbReference type="ARBA" id="ARBA00022490"/>
    </source>
</evidence>
<keyword evidence="6 9" id="KW-0808">Transferase</keyword>
<keyword evidence="13" id="KW-1185">Reference proteome</keyword>
<dbReference type="Proteomes" id="UP000524492">
    <property type="component" value="Unassembled WGS sequence"/>
</dbReference>
<dbReference type="Proteomes" id="UP000198723">
    <property type="component" value="Unassembled WGS sequence"/>
</dbReference>
<keyword evidence="7 9" id="KW-0012">Acyltransferase</keyword>
<dbReference type="EMBL" id="JACIFV010000011">
    <property type="protein sequence ID" value="MBB4193294.1"/>
    <property type="molecule type" value="Genomic_DNA"/>
</dbReference>
<evidence type="ECO:0000256" key="3">
    <source>
        <dbReference type="ARBA" id="ARBA00014632"/>
    </source>
</evidence>
<dbReference type="SMR" id="A0A1C3YCP8"/>
<proteinExistence type="inferred from homology"/>
<evidence type="ECO:0000256" key="6">
    <source>
        <dbReference type="ARBA" id="ARBA00022679"/>
    </source>
</evidence>
<sequence>MSPQVRWKVCWENELELSDHTELADFFRKTYGPTGAYNALPFEGARSWSGARPELRVIGYDAHGVAAHMGLLRRFVRVGEVDLLVCELGLWGVRPDLEGYGINSMRIVYPVLQQLGVRFAFGGVRQALRNLVLRLCRNGLATVLEGVRVRSTLADVYLNLPPTRCENVILVVFPIGCSMSDWPSGTLIERNGPEL</sequence>
<evidence type="ECO:0000313" key="12">
    <source>
        <dbReference type="Proteomes" id="UP000198723"/>
    </source>
</evidence>
<accession>A0A1C3YCP8</accession>
<dbReference type="HAMAP" id="MF_00084">
    <property type="entry name" value="NodA"/>
    <property type="match status" value="1"/>
</dbReference>
<evidence type="ECO:0000256" key="2">
    <source>
        <dbReference type="ARBA" id="ARBA00010227"/>
    </source>
</evidence>
<dbReference type="PROSITE" id="PS01349">
    <property type="entry name" value="NODA"/>
    <property type="match status" value="1"/>
</dbReference>
<dbReference type="Pfam" id="PF02474">
    <property type="entry name" value="NodA"/>
    <property type="match status" value="1"/>
</dbReference>
<reference evidence="10 13" key="2">
    <citation type="submission" date="2020-08" db="EMBL/GenBank/DDBJ databases">
        <title>Genomic Encyclopedia of Type Strains, Phase IV (KMG-V): Genome sequencing to study the core and pangenomes of soil and plant-associated prokaryotes.</title>
        <authorList>
            <person name="Whitman W."/>
        </authorList>
    </citation>
    <scope>NUCLEOTIDE SEQUENCE [LARGE SCALE GENOMIC DNA]</scope>
    <source>
        <strain evidence="10 13">SEMIA 4074</strain>
    </source>
</reference>
<protein>
    <recommendedName>
        <fullName evidence="3 9">Nodulation protein A</fullName>
        <ecNumber evidence="9">2.3.1.-</ecNumber>
    </recommendedName>
</protein>
<keyword evidence="5 9" id="KW-0963">Cytoplasm</keyword>
<dbReference type="InterPro" id="IPR003484">
    <property type="entry name" value="NodA"/>
</dbReference>
<keyword evidence="4 9" id="KW-0536">Nodulation</keyword>
<evidence type="ECO:0000256" key="4">
    <source>
        <dbReference type="ARBA" id="ARBA00022458"/>
    </source>
</evidence>
<dbReference type="RefSeq" id="WP_004679687.1">
    <property type="nucleotide sequence ID" value="NZ_FMAJ01000034.1"/>
</dbReference>
<evidence type="ECO:0000256" key="8">
    <source>
        <dbReference type="ARBA" id="ARBA00024789"/>
    </source>
</evidence>
<dbReference type="InterPro" id="IPR020567">
    <property type="entry name" value="Nodulation_prot_NodA_CS"/>
</dbReference>
<dbReference type="NCBIfam" id="TIGR04245">
    <property type="entry name" value="nodulat_NodA"/>
    <property type="match status" value="1"/>
</dbReference>
<gene>
    <name evidence="9" type="primary">nodA</name>
    <name evidence="11" type="ORF">GA0061105_13422</name>
    <name evidence="10" type="ORF">GGD53_003458</name>
</gene>
<evidence type="ECO:0000313" key="11">
    <source>
        <dbReference type="EMBL" id="SCB62159.1"/>
    </source>
</evidence>
<dbReference type="STRING" id="1138170.GA0061105_13422"/>
<comment type="subcellular location">
    <subcellularLocation>
        <location evidence="1 9">Cytoplasm</location>
    </subcellularLocation>
</comment>
<evidence type="ECO:0000256" key="9">
    <source>
        <dbReference type="HAMAP-Rule" id="MF_00084"/>
    </source>
</evidence>
<name>A0A1C3YCP8_9HYPH</name>
<dbReference type="GO" id="GO:0016746">
    <property type="term" value="F:acyltransferase activity"/>
    <property type="evidence" value="ECO:0007669"/>
    <property type="project" value="UniProtKB-UniRule"/>
</dbReference>
<evidence type="ECO:0000313" key="13">
    <source>
        <dbReference type="Proteomes" id="UP000524492"/>
    </source>
</evidence>
<evidence type="ECO:0000256" key="1">
    <source>
        <dbReference type="ARBA" id="ARBA00004496"/>
    </source>
</evidence>
<dbReference type="GeneID" id="45960650"/>
<dbReference type="AlphaFoldDB" id="A0A1C3YCP8"/>
<dbReference type="NCBIfam" id="NF001974">
    <property type="entry name" value="PRK00756.1"/>
    <property type="match status" value="1"/>
</dbReference>
<dbReference type="GO" id="GO:0005829">
    <property type="term" value="C:cytosol"/>
    <property type="evidence" value="ECO:0007669"/>
    <property type="project" value="InterPro"/>
</dbReference>
<comment type="function">
    <text evidence="8 9">N-acyltransferase required for nodulation. Acts in the production of a small, heat-stable compound (Nod) that stimulates mitosis in various plant protoplasts.</text>
</comment>
<dbReference type="Gene3D" id="3.40.630.30">
    <property type="match status" value="1"/>
</dbReference>
<dbReference type="EMBL" id="FMAJ01000034">
    <property type="protein sequence ID" value="SCB62159.1"/>
    <property type="molecule type" value="Genomic_DNA"/>
</dbReference>
<reference evidence="11 12" key="1">
    <citation type="submission" date="2016-08" db="EMBL/GenBank/DDBJ databases">
        <authorList>
            <person name="Seilhamer J.J."/>
        </authorList>
    </citation>
    <scope>NUCLEOTIDE SEQUENCE [LARGE SCALE GENOMIC DNA]</scope>
    <source>
        <strain evidence="11 12">HBR26</strain>
    </source>
</reference>
<comment type="similarity">
    <text evidence="2 9">Belongs to the NodA family.</text>
</comment>